<proteinExistence type="predicted"/>
<gene>
    <name evidence="1" type="ORF">ACFY35_01490</name>
</gene>
<organism evidence="1 2">
    <name type="scientific">Paractinoplanes globisporus</name>
    <dbReference type="NCBI Taxonomy" id="113565"/>
    <lineage>
        <taxon>Bacteria</taxon>
        <taxon>Bacillati</taxon>
        <taxon>Actinomycetota</taxon>
        <taxon>Actinomycetes</taxon>
        <taxon>Micromonosporales</taxon>
        <taxon>Micromonosporaceae</taxon>
        <taxon>Paractinoplanes</taxon>
    </lineage>
</organism>
<protein>
    <submittedName>
        <fullName evidence="1">Uncharacterized protein</fullName>
    </submittedName>
</protein>
<dbReference type="RefSeq" id="WP_040434336.1">
    <property type="nucleotide sequence ID" value="NZ_JBIAZU010000001.1"/>
</dbReference>
<dbReference type="EMBL" id="JBIAZU010000001">
    <property type="protein sequence ID" value="MFF5288080.1"/>
    <property type="molecule type" value="Genomic_DNA"/>
</dbReference>
<sequence length="64" mass="7202">MPLTTTPHTRMEEQHQRLDKSLIAVDEALTAGEPGAAAEEEAQVLWRLAGRRQDRRHVTELRGA</sequence>
<reference evidence="1 2" key="1">
    <citation type="submission" date="2024-10" db="EMBL/GenBank/DDBJ databases">
        <title>The Natural Products Discovery Center: Release of the First 8490 Sequenced Strains for Exploring Actinobacteria Biosynthetic Diversity.</title>
        <authorList>
            <person name="Kalkreuter E."/>
            <person name="Kautsar S.A."/>
            <person name="Yang D."/>
            <person name="Bader C.D."/>
            <person name="Teijaro C.N."/>
            <person name="Fluegel L."/>
            <person name="Davis C.M."/>
            <person name="Simpson J.R."/>
            <person name="Lauterbach L."/>
            <person name="Steele A.D."/>
            <person name="Gui C."/>
            <person name="Meng S."/>
            <person name="Li G."/>
            <person name="Viehrig K."/>
            <person name="Ye F."/>
            <person name="Su P."/>
            <person name="Kiefer A.F."/>
            <person name="Nichols A."/>
            <person name="Cepeda A.J."/>
            <person name="Yan W."/>
            <person name="Fan B."/>
            <person name="Jiang Y."/>
            <person name="Adhikari A."/>
            <person name="Zheng C.-J."/>
            <person name="Schuster L."/>
            <person name="Cowan T.M."/>
            <person name="Smanski M.J."/>
            <person name="Chevrette M.G."/>
            <person name="De Carvalho L.P.S."/>
            <person name="Shen B."/>
        </authorList>
    </citation>
    <scope>NUCLEOTIDE SEQUENCE [LARGE SCALE GENOMIC DNA]</scope>
    <source>
        <strain evidence="1 2">NPDC000087</strain>
    </source>
</reference>
<dbReference type="Proteomes" id="UP001602245">
    <property type="component" value="Unassembled WGS sequence"/>
</dbReference>
<keyword evidence="2" id="KW-1185">Reference proteome</keyword>
<comment type="caution">
    <text evidence="1">The sequence shown here is derived from an EMBL/GenBank/DDBJ whole genome shotgun (WGS) entry which is preliminary data.</text>
</comment>
<evidence type="ECO:0000313" key="2">
    <source>
        <dbReference type="Proteomes" id="UP001602245"/>
    </source>
</evidence>
<name>A0ABW6W457_9ACTN</name>
<accession>A0ABW6W457</accession>
<evidence type="ECO:0000313" key="1">
    <source>
        <dbReference type="EMBL" id="MFF5288080.1"/>
    </source>
</evidence>